<gene>
    <name evidence="2" type="ORF">COHA_001482</name>
</gene>
<keyword evidence="3" id="KW-1185">Reference proteome</keyword>
<evidence type="ECO:0000313" key="2">
    <source>
        <dbReference type="EMBL" id="KAI7844828.1"/>
    </source>
</evidence>
<evidence type="ECO:0000256" key="1">
    <source>
        <dbReference type="SAM" id="MobiDB-lite"/>
    </source>
</evidence>
<name>A0AAD5DYL9_9CHLO</name>
<dbReference type="AlphaFoldDB" id="A0AAD5DYL9"/>
<sequence>MAEPQTTQQKEPVPLLETTESAELHRKQRGDPEPTSPGKSGLGRHVDVGGVGDFGPVSDKVDFHLRGGSEKIEHRVP</sequence>
<feature type="region of interest" description="Disordered" evidence="1">
    <location>
        <begin position="1"/>
        <end position="77"/>
    </location>
</feature>
<accession>A0AAD5DYL9</accession>
<comment type="caution">
    <text evidence="2">The sequence shown here is derived from an EMBL/GenBank/DDBJ whole genome shotgun (WGS) entry which is preliminary data.</text>
</comment>
<proteinExistence type="predicted"/>
<feature type="compositionally biased region" description="Basic and acidic residues" evidence="1">
    <location>
        <begin position="59"/>
        <end position="77"/>
    </location>
</feature>
<evidence type="ECO:0000313" key="3">
    <source>
        <dbReference type="Proteomes" id="UP001205105"/>
    </source>
</evidence>
<feature type="compositionally biased region" description="Basic and acidic residues" evidence="1">
    <location>
        <begin position="22"/>
        <end position="32"/>
    </location>
</feature>
<dbReference type="EMBL" id="JADXDR010000023">
    <property type="protein sequence ID" value="KAI7844828.1"/>
    <property type="molecule type" value="Genomic_DNA"/>
</dbReference>
<reference evidence="2" key="1">
    <citation type="submission" date="2020-11" db="EMBL/GenBank/DDBJ databases">
        <title>Chlorella ohadii genome sequencing and assembly.</title>
        <authorList>
            <person name="Murik O."/>
            <person name="Treves H."/>
            <person name="Kedem I."/>
            <person name="Shotland Y."/>
            <person name="Kaplan A."/>
        </authorList>
    </citation>
    <scope>NUCLEOTIDE SEQUENCE</scope>
    <source>
        <strain evidence="2">1</strain>
    </source>
</reference>
<organism evidence="2 3">
    <name type="scientific">Chlorella ohadii</name>
    <dbReference type="NCBI Taxonomy" id="2649997"/>
    <lineage>
        <taxon>Eukaryota</taxon>
        <taxon>Viridiplantae</taxon>
        <taxon>Chlorophyta</taxon>
        <taxon>core chlorophytes</taxon>
        <taxon>Trebouxiophyceae</taxon>
        <taxon>Chlorellales</taxon>
        <taxon>Chlorellaceae</taxon>
        <taxon>Chlorella clade</taxon>
        <taxon>Chlorella</taxon>
    </lineage>
</organism>
<protein>
    <submittedName>
        <fullName evidence="2">Uncharacterized protein</fullName>
    </submittedName>
</protein>
<feature type="compositionally biased region" description="Polar residues" evidence="1">
    <location>
        <begin position="1"/>
        <end position="10"/>
    </location>
</feature>
<dbReference type="Proteomes" id="UP001205105">
    <property type="component" value="Unassembled WGS sequence"/>
</dbReference>